<evidence type="ECO:0000256" key="1">
    <source>
        <dbReference type="SAM" id="Coils"/>
    </source>
</evidence>
<evidence type="ECO:0000313" key="3">
    <source>
        <dbReference type="EMBL" id="KAJ5246012.1"/>
    </source>
</evidence>
<dbReference type="GeneID" id="83197595"/>
<feature type="region of interest" description="Disordered" evidence="2">
    <location>
        <begin position="206"/>
        <end position="298"/>
    </location>
</feature>
<evidence type="ECO:0000256" key="2">
    <source>
        <dbReference type="SAM" id="MobiDB-lite"/>
    </source>
</evidence>
<dbReference type="AlphaFoldDB" id="A0A9W9PIS1"/>
<feature type="coiled-coil region" evidence="1">
    <location>
        <begin position="159"/>
        <end position="204"/>
    </location>
</feature>
<gene>
    <name evidence="3" type="ORF">N7468_000995</name>
</gene>
<protein>
    <submittedName>
        <fullName evidence="3">Uncharacterized protein</fullName>
    </submittedName>
</protein>
<sequence length="339" mass="38193">MPQPAMDVVEPEHELRNWNWVMQRDEHPSRRNQNPSPPSIVRIDLKPFEAFWRNTLDVLDENRIFALDKKDNASEDMDSLILQNILSSYLRINGPKVLETDDSPLNWVAVVREIQALEKCCTDDGPPVWRGAVDGYTAELSEQQMQGVGMFKNMKFPTEKDCQKEREKLREVREKLMSEWEPICERVRETLAQLTKREAALNREILHHGGTTPTREVPRPAEPAVQPPTNPDTLAPEPDGAGNGQTGGDPAPDDAAGSVSDSVPMELDSSPAPGPSITTGGSSRGNVRGKRSPDGPYWTIHNHRWLLQGKRQGKRSPDGPYWTIHNHRWLLQRKGQGKS</sequence>
<proteinExistence type="predicted"/>
<organism evidence="3 4">
    <name type="scientific">Penicillium chermesinum</name>
    <dbReference type="NCBI Taxonomy" id="63820"/>
    <lineage>
        <taxon>Eukaryota</taxon>
        <taxon>Fungi</taxon>
        <taxon>Dikarya</taxon>
        <taxon>Ascomycota</taxon>
        <taxon>Pezizomycotina</taxon>
        <taxon>Eurotiomycetes</taxon>
        <taxon>Eurotiomycetidae</taxon>
        <taxon>Eurotiales</taxon>
        <taxon>Aspergillaceae</taxon>
        <taxon>Penicillium</taxon>
    </lineage>
</organism>
<reference evidence="3" key="2">
    <citation type="journal article" date="2023" name="IMA Fungus">
        <title>Comparative genomic study of the Penicillium genus elucidates a diverse pangenome and 15 lateral gene transfer events.</title>
        <authorList>
            <person name="Petersen C."/>
            <person name="Sorensen T."/>
            <person name="Nielsen M.R."/>
            <person name="Sondergaard T.E."/>
            <person name="Sorensen J.L."/>
            <person name="Fitzpatrick D.A."/>
            <person name="Frisvad J.C."/>
            <person name="Nielsen K.L."/>
        </authorList>
    </citation>
    <scope>NUCLEOTIDE SEQUENCE</scope>
    <source>
        <strain evidence="3">IBT 19713</strain>
    </source>
</reference>
<dbReference type="RefSeq" id="XP_058333433.1">
    <property type="nucleotide sequence ID" value="XM_058470292.1"/>
</dbReference>
<keyword evidence="4" id="KW-1185">Reference proteome</keyword>
<feature type="compositionally biased region" description="Polar residues" evidence="2">
    <location>
        <begin position="276"/>
        <end position="285"/>
    </location>
</feature>
<dbReference type="EMBL" id="JAPQKS010000002">
    <property type="protein sequence ID" value="KAJ5246012.1"/>
    <property type="molecule type" value="Genomic_DNA"/>
</dbReference>
<keyword evidence="1" id="KW-0175">Coiled coil</keyword>
<evidence type="ECO:0000313" key="4">
    <source>
        <dbReference type="Proteomes" id="UP001150941"/>
    </source>
</evidence>
<name>A0A9W9PIS1_9EURO</name>
<accession>A0A9W9PIS1</accession>
<comment type="caution">
    <text evidence="3">The sequence shown here is derived from an EMBL/GenBank/DDBJ whole genome shotgun (WGS) entry which is preliminary data.</text>
</comment>
<reference evidence="3" key="1">
    <citation type="submission" date="2022-11" db="EMBL/GenBank/DDBJ databases">
        <authorList>
            <person name="Petersen C."/>
        </authorList>
    </citation>
    <scope>NUCLEOTIDE SEQUENCE</scope>
    <source>
        <strain evidence="3">IBT 19713</strain>
    </source>
</reference>
<dbReference type="Proteomes" id="UP001150941">
    <property type="component" value="Unassembled WGS sequence"/>
</dbReference>